<dbReference type="FunFam" id="3.40.50.1820:FF:000104">
    <property type="entry name" value="Alpha/beta hydrolase, putative"/>
    <property type="match status" value="1"/>
</dbReference>
<sequence>MSIYFWITYCIFVCVIYYENTFLHKTQLSSILGYQGIDKILLLGKVDMANILNEKLYNSRKYMHKISRGVLYSDDDNTVDDYKDYKNKDVKSNKENNNISGNKENHGNENNIIMEDGNPEISFFTNRENLKIAKYCWKPKEEKTKAYIFALHGVTTHLRNQYLNYHGRPEWANKNEMTMKECSINHNNKLRNSSSQSNNISDEKTENCCKSKDNISNKINDENNVNKNINSENVSNKKDFRKPMDDNNVLLFTESDKDNDVYKNLYYCSKCGLSKYCNCGKRTMSYENSWIQSLNVNGYTFCGIDNQSHGLSEASRNERCFVEDFENFVADAVQALEIFVNEWKAKNELKPIILMGTSMGGCIAVKMFERIYDEKKEWRKYIKGLALISPMISIEKQTSTLFNKMLIGLGYILKNFFPLYKFKVLGRTLKYPWVKLDDDTDPYHYHEELKAGIALECLFGTYSCMKSKILKYIDESDIDIIVLQSKYDNIVDPTGSVNFVNKMVNIYNKKEEDDSNNNESNNNNNNNNNSNNNNNNNDHINNAGNIKSHIHSNNIKNNENISETIKSEDDKNLISNKSNSLSNQTCKYEKDYIILSGKELKGDDILWKPCDHGHYKNYKRKKNSTKSDLKNEKDKNNYKHLSVHILNYGSHKLSCEPDNKVTSSIFVDWLNNIFS</sequence>
<dbReference type="HOGENOM" id="CLU_407427_0_0_1"/>
<feature type="compositionally biased region" description="Low complexity" evidence="1">
    <location>
        <begin position="517"/>
        <end position="538"/>
    </location>
</feature>
<dbReference type="InParanoid" id="C0H4Q4"/>
<reference evidence="4" key="1">
    <citation type="journal article" date="2002" name="Nature">
        <title>Genome sequence of the human malaria parasite Plasmodium falciparum.</title>
        <authorList>
            <person name="Gardner M.J."/>
            <person name="Hall N."/>
            <person name="Fung E."/>
            <person name="White O."/>
            <person name="Berriman M."/>
            <person name="Hyman R.W."/>
            <person name="Carlton J.M."/>
            <person name="Pain A."/>
            <person name="Nelson K.E."/>
            <person name="Bowman S."/>
            <person name="Paulsen I.T."/>
            <person name="James K."/>
            <person name="Eisen J.A."/>
            <person name="Rutherford K."/>
            <person name="Salzberg S.L."/>
            <person name="Craig A."/>
            <person name="Kyes S."/>
            <person name="Chan M.S."/>
            <person name="Nene V."/>
            <person name="Shallom S.J."/>
            <person name="Suh B."/>
            <person name="Peterson J."/>
            <person name="Angiuoli S."/>
            <person name="Pertea M."/>
            <person name="Allen J."/>
            <person name="Selengut J."/>
            <person name="Haft D."/>
            <person name="Mather M.W."/>
            <person name="Vaidya A.B."/>
            <person name="Martin D.M."/>
            <person name="Fairlamb A.H."/>
            <person name="Fraunholz M.J."/>
            <person name="Roos D.S."/>
            <person name="Ralph S.A."/>
            <person name="McFadden G.I."/>
            <person name="Cummings L.M."/>
            <person name="Subramanian G.M."/>
            <person name="Mungall C."/>
            <person name="Venter J.C."/>
            <person name="Carucci D.J."/>
            <person name="Hoffman S.L."/>
            <person name="Newbold C."/>
            <person name="Davis R.W."/>
            <person name="Fraser C.M."/>
            <person name="Barrell B."/>
        </authorList>
    </citation>
    <scope>NUCLEOTIDE SEQUENCE [LARGE SCALE GENOMIC DNA]</scope>
    <source>
        <strain evidence="4">Isolate 3D7</strain>
    </source>
</reference>
<dbReference type="PhylomeDB" id="C0H4Q4"/>
<feature type="region of interest" description="Disordered" evidence="1">
    <location>
        <begin position="185"/>
        <end position="207"/>
    </location>
</feature>
<dbReference type="STRING" id="36329.C0H4Q4"/>
<protein>
    <submittedName>
        <fullName evidence="3">Alpha/beta hydrolase, putative</fullName>
        <ecNumber evidence="3">3.1.1.5</ecNumber>
    </submittedName>
</protein>
<keyword evidence="4" id="KW-1185">Reference proteome</keyword>
<organism evidence="3 4">
    <name type="scientific">Plasmodium falciparum (isolate 3D7)</name>
    <dbReference type="NCBI Taxonomy" id="36329"/>
    <lineage>
        <taxon>Eukaryota</taxon>
        <taxon>Sar</taxon>
        <taxon>Alveolata</taxon>
        <taxon>Apicomplexa</taxon>
        <taxon>Aconoidasida</taxon>
        <taxon>Haemosporida</taxon>
        <taxon>Plasmodiidae</taxon>
        <taxon>Plasmodium</taxon>
        <taxon>Plasmodium (Laverania)</taxon>
    </lineage>
</organism>
<dbReference type="InterPro" id="IPR051044">
    <property type="entry name" value="MAG_DAG_Lipase"/>
</dbReference>
<accession>C0H4Q4</accession>
<dbReference type="VEuPathDB" id="PlasmoDB:PF3D7_0731800"/>
<evidence type="ECO:0000313" key="4">
    <source>
        <dbReference type="Proteomes" id="UP000001450"/>
    </source>
</evidence>
<reference evidence="4" key="2">
    <citation type="journal article" date="2002" name="Nature">
        <title>Sequence of Plasmodium falciparum chromosomes 1, 3-9 and 13.</title>
        <authorList>
            <person name="Hall N."/>
            <person name="Pain A."/>
            <person name="Berriman M."/>
            <person name="Churcher C."/>
            <person name="Harris B."/>
            <person name="Harris D."/>
            <person name="Mungall K."/>
            <person name="Bowman S."/>
            <person name="Atkin R."/>
            <person name="Baker S."/>
            <person name="Barron A."/>
            <person name="Brooks K."/>
            <person name="Buckee C.O."/>
            <person name="Burrows C."/>
            <person name="Cherevach I."/>
            <person name="Chillingworth C."/>
            <person name="Chillingworth T."/>
            <person name="Christodoulou Z."/>
            <person name="Clark L."/>
            <person name="Clark R."/>
            <person name="Corto C."/>
            <person name="Cronin A."/>
            <person name="Davies R."/>
            <person name="Davies P."/>
            <person name="Dear P."/>
            <person name="Dearden F."/>
            <person name="Doggett J."/>
            <person name="Feltwell T."/>
            <person name="Goble A."/>
            <person name="Goodhead I."/>
            <person name="Gwilliam R."/>
            <person name="Hamlin N."/>
            <person name="Hance Z."/>
            <person name="Harper D."/>
            <person name="Hauser H."/>
            <person name="Hornsby T."/>
            <person name="Holroyd S."/>
            <person name="Horrocks P."/>
            <person name="Humphray S."/>
            <person name="Jagels K."/>
            <person name="James D."/>
            <person name="Johnson D."/>
            <person name="Kerhornou A."/>
            <person name="Knight A."/>
            <person name="Kontfortov B."/>
            <person name="Keyes S."/>
            <person name="Larke N."/>
            <person name="Lawson D."/>
            <person name="Lennard N."/>
            <person name="Line A."/>
            <person name="Maddison M."/>
            <person name="McLean J."/>
            <person name="Mooney P."/>
            <person name="Moule S."/>
            <person name="Murphy L."/>
            <person name="Oliver K."/>
            <person name="Ormond D."/>
            <person name="Price C."/>
            <person name="Quail M.A."/>
            <person name="Rabbinowitsch E."/>
            <person name="Rajandream M-A."/>
            <person name="Rutter S."/>
            <person name="Rutherford K.M."/>
            <person name="Sanders M."/>
            <person name="Simmonds M."/>
            <person name="Seeger K."/>
            <person name="Sharp S."/>
            <person name="Smith R."/>
            <person name="Squares R."/>
            <person name="Squares S."/>
            <person name="Stevens K."/>
            <person name="Taylor K."/>
            <person name="Tivey A."/>
            <person name="Unwin L."/>
            <person name="Whitehead S."/>
            <person name="Woodward J."/>
            <person name="Sulston J.E."/>
            <person name="Craig A."/>
            <person name="Newbold C."/>
            <person name="Barrell B.G."/>
        </authorList>
    </citation>
    <scope>NUCLEOTIDE SEQUENCE [LARGE SCALE GENOMIC DNA]</scope>
    <source>
        <strain evidence="4">Isolate 3D7</strain>
    </source>
</reference>
<dbReference type="GO" id="GO:0016298">
    <property type="term" value="F:lipase activity"/>
    <property type="evidence" value="ECO:0000318"/>
    <property type="project" value="GO_Central"/>
</dbReference>
<evidence type="ECO:0000259" key="2">
    <source>
        <dbReference type="Pfam" id="PF12146"/>
    </source>
</evidence>
<dbReference type="Pfam" id="PF12146">
    <property type="entry name" value="Hydrolase_4"/>
    <property type="match status" value="1"/>
</dbReference>
<name>C0H4Q4_PLAF7</name>
<proteinExistence type="predicted"/>
<dbReference type="InterPro" id="IPR022742">
    <property type="entry name" value="Hydrolase_4"/>
</dbReference>
<dbReference type="OrthoDB" id="2498029at2759"/>
<dbReference type="ESTHER" id="plaf7-c0h4q4">
    <property type="family name" value="Plasmodium_subtelomeric_PST-A"/>
</dbReference>
<dbReference type="EMBL" id="AL844506">
    <property type="protein sequence ID" value="CAX64075.1"/>
    <property type="molecule type" value="Genomic_DNA"/>
</dbReference>
<dbReference type="GeneID" id="2654938"/>
<dbReference type="InterPro" id="IPR029058">
    <property type="entry name" value="AB_hydrolase_fold"/>
</dbReference>
<dbReference type="Gene3D" id="3.40.50.1820">
    <property type="entry name" value="alpha/beta hydrolase"/>
    <property type="match status" value="1"/>
</dbReference>
<dbReference type="EC" id="3.1.1.5" evidence="3"/>
<feature type="compositionally biased region" description="Polar residues" evidence="1">
    <location>
        <begin position="185"/>
        <end position="200"/>
    </location>
</feature>
<feature type="region of interest" description="Disordered" evidence="1">
    <location>
        <begin position="511"/>
        <end position="550"/>
    </location>
</feature>
<dbReference type="SUPFAM" id="SSF53474">
    <property type="entry name" value="alpha/beta-Hydrolases"/>
    <property type="match status" value="1"/>
</dbReference>
<dbReference type="MEROPS" id="S33.B17"/>
<dbReference type="Proteomes" id="UP000001450">
    <property type="component" value="Chromosome 7"/>
</dbReference>
<dbReference type="RefSeq" id="XP_002808801.1">
    <property type="nucleotide sequence ID" value="XM_002808755.1"/>
</dbReference>
<gene>
    <name evidence="3" type="ORF">PF3D7_0731800</name>
</gene>
<dbReference type="PANTHER" id="PTHR11614">
    <property type="entry name" value="PHOSPHOLIPASE-RELATED"/>
    <property type="match status" value="1"/>
</dbReference>
<evidence type="ECO:0000256" key="1">
    <source>
        <dbReference type="SAM" id="MobiDB-lite"/>
    </source>
</evidence>
<evidence type="ECO:0000313" key="3">
    <source>
        <dbReference type="EMBL" id="CAX64075.1"/>
    </source>
</evidence>
<dbReference type="KEGG" id="pfa:PF3D7_0731800"/>
<dbReference type="AlphaFoldDB" id="C0H4Q4"/>
<dbReference type="GO" id="GO:0016020">
    <property type="term" value="C:membrane"/>
    <property type="evidence" value="ECO:0000318"/>
    <property type="project" value="GO_Central"/>
</dbReference>
<dbReference type="PaxDb" id="5833-MAL7P1.178"/>
<feature type="region of interest" description="Disordered" evidence="1">
    <location>
        <begin position="90"/>
        <end position="110"/>
    </location>
</feature>
<feature type="domain" description="Serine aminopeptidase S33" evidence="2">
    <location>
        <begin position="288"/>
        <end position="503"/>
    </location>
</feature>
<dbReference type="GO" id="GO:0004622">
    <property type="term" value="F:phosphatidylcholine lysophospholipase activity"/>
    <property type="evidence" value="ECO:0007669"/>
    <property type="project" value="UniProtKB-EC"/>
</dbReference>
<keyword evidence="3" id="KW-0378">Hydrolase</keyword>